<proteinExistence type="predicted"/>
<organism evidence="3 4">
    <name type="scientific">Geobacillus stearothermophilus</name>
    <name type="common">Bacillus stearothermophilus</name>
    <dbReference type="NCBI Taxonomy" id="1422"/>
    <lineage>
        <taxon>Bacteria</taxon>
        <taxon>Bacillati</taxon>
        <taxon>Bacillota</taxon>
        <taxon>Bacilli</taxon>
        <taxon>Bacillales</taxon>
        <taxon>Anoxybacillaceae</taxon>
        <taxon>Geobacillus</taxon>
    </lineage>
</organism>
<protein>
    <submittedName>
        <fullName evidence="3">Uncharacterized protein</fullName>
    </submittedName>
</protein>
<reference evidence="2 5" key="2">
    <citation type="submission" date="2016-03" db="EMBL/GenBank/DDBJ databases">
        <title>Spore heat resistance.</title>
        <authorList>
            <person name="Boekhorst J."/>
            <person name="Berendsen E.M."/>
            <person name="Wells-Bennik M.H."/>
            <person name="Kuipers O.P."/>
        </authorList>
    </citation>
    <scope>NUCLEOTIDE SEQUENCE [LARGE SCALE GENOMIC DNA]</scope>
    <source>
        <strain evidence="2 5">GS8</strain>
    </source>
</reference>
<dbReference type="EMBL" id="LQYV01000132">
    <property type="protein sequence ID" value="KYD21646.1"/>
    <property type="molecule type" value="Genomic_DNA"/>
</dbReference>
<gene>
    <name evidence="3" type="ORF">B4109_1971</name>
    <name evidence="2" type="ORF">GS8_2097</name>
</gene>
<evidence type="ECO:0000313" key="4">
    <source>
        <dbReference type="Proteomes" id="UP000075424"/>
    </source>
</evidence>
<dbReference type="RefSeq" id="WP_155266802.1">
    <property type="nucleotide sequence ID" value="NZ_CBCSGJ010000001.1"/>
</dbReference>
<dbReference type="PATRIC" id="fig|1422.18.peg.1325"/>
<name>A0A150MB26_GEOSE</name>
<dbReference type="EMBL" id="LUCS01000028">
    <property type="protein sequence ID" value="KAF6509940.1"/>
    <property type="molecule type" value="Genomic_DNA"/>
</dbReference>
<dbReference type="Proteomes" id="UP000773850">
    <property type="component" value="Unassembled WGS sequence"/>
</dbReference>
<dbReference type="AlphaFoldDB" id="A0A150MB26"/>
<keyword evidence="5" id="KW-1185">Reference proteome</keyword>
<evidence type="ECO:0000313" key="3">
    <source>
        <dbReference type="EMBL" id="KYD21646.1"/>
    </source>
</evidence>
<evidence type="ECO:0000256" key="1">
    <source>
        <dbReference type="SAM" id="MobiDB-lite"/>
    </source>
</evidence>
<accession>A0A150MB26</accession>
<evidence type="ECO:0000313" key="5">
    <source>
        <dbReference type="Proteomes" id="UP000773850"/>
    </source>
</evidence>
<dbReference type="Proteomes" id="UP000075424">
    <property type="component" value="Unassembled WGS sequence"/>
</dbReference>
<comment type="caution">
    <text evidence="3">The sequence shown here is derived from an EMBL/GenBank/DDBJ whole genome shotgun (WGS) entry which is preliminary data.</text>
</comment>
<reference evidence="3 4" key="1">
    <citation type="submission" date="2016-01" db="EMBL/GenBank/DDBJ databases">
        <title>Draft Genome Sequences of Seven Thermophilic Sporeformers Isolated from Foods.</title>
        <authorList>
            <person name="Berendsen E.M."/>
            <person name="Wells-Bennik M.H."/>
            <person name="Krawcyk A.O."/>
            <person name="De Jong A."/>
            <person name="Holsappel S."/>
            <person name="Eijlander R.T."/>
            <person name="Kuipers O.P."/>
        </authorList>
    </citation>
    <scope>NUCLEOTIDE SEQUENCE [LARGE SCALE GENOMIC DNA]</scope>
    <source>
        <strain evidence="3 4">B4109</strain>
    </source>
</reference>
<evidence type="ECO:0000313" key="2">
    <source>
        <dbReference type="EMBL" id="KAF6509940.1"/>
    </source>
</evidence>
<feature type="region of interest" description="Disordered" evidence="1">
    <location>
        <begin position="1"/>
        <end position="51"/>
    </location>
</feature>
<sequence length="51" mass="5817">MIRREKSTFSANAGLGATVWPRREDERPIMGRKQKSNTAALAPKQGRPFRF</sequence>